<evidence type="ECO:0000313" key="3">
    <source>
        <dbReference type="EMBL" id="QAS53486.1"/>
    </source>
</evidence>
<keyword evidence="1" id="KW-0175">Coiled coil</keyword>
<dbReference type="OrthoDB" id="2960841at2"/>
<organism evidence="3 4">
    <name type="scientific">Halobacillus litoralis</name>
    <dbReference type="NCBI Taxonomy" id="45668"/>
    <lineage>
        <taxon>Bacteria</taxon>
        <taxon>Bacillati</taxon>
        <taxon>Bacillota</taxon>
        <taxon>Bacilli</taxon>
        <taxon>Bacillales</taxon>
        <taxon>Bacillaceae</taxon>
        <taxon>Halobacillus</taxon>
    </lineage>
</organism>
<evidence type="ECO:0000256" key="1">
    <source>
        <dbReference type="SAM" id="Coils"/>
    </source>
</evidence>
<accession>A0A410MFQ2</accession>
<proteinExistence type="predicted"/>
<gene>
    <name evidence="3" type="ORF">HLI_15410</name>
</gene>
<feature type="coiled-coil region" evidence="1">
    <location>
        <begin position="125"/>
        <end position="181"/>
    </location>
</feature>
<evidence type="ECO:0000313" key="4">
    <source>
        <dbReference type="Proteomes" id="UP000287756"/>
    </source>
</evidence>
<evidence type="ECO:0008006" key="5">
    <source>
        <dbReference type="Google" id="ProtNLM"/>
    </source>
</evidence>
<dbReference type="Proteomes" id="UP000287756">
    <property type="component" value="Chromosome"/>
</dbReference>
<dbReference type="Pfam" id="PF11518">
    <property type="entry name" value="DUF3221"/>
    <property type="match status" value="1"/>
</dbReference>
<dbReference type="AlphaFoldDB" id="A0A410MFQ2"/>
<feature type="chain" id="PRO_5039069408" description="DUF3221 domain-containing protein" evidence="2">
    <location>
        <begin position="20"/>
        <end position="363"/>
    </location>
</feature>
<feature type="signal peptide" evidence="2">
    <location>
        <begin position="1"/>
        <end position="19"/>
    </location>
</feature>
<dbReference type="InterPro" id="IPR021598">
    <property type="entry name" value="DUF3221"/>
</dbReference>
<name>A0A410MFQ2_9BACI</name>
<protein>
    <recommendedName>
        <fullName evidence="5">DUF3221 domain-containing protein</fullName>
    </recommendedName>
</protein>
<dbReference type="KEGG" id="hli:HLI_15410"/>
<sequence>MKKLGILFVLSVLFLSACGQSEPPQTKKKAKSGDDLDNYQMIVDSCPEPNYDGDTFDELSEEEQNLYDVEQISDEMKEHHPEMLQVSTLQSKRQEFLNKGISEKGYTLEDLKNIGDMYLVKGTIILQFKEQLNEEEQQVKEAFIKTADELKQKFNENAIHIEEVRLSANELRKQNDALSKIIDGSSIEDKLWGFGTCTSSNQLKIDVTEPLTNEELQHLNENAEVKIAVQVEEPNQLKGYVTEVKEDEMLVDMIWFSNRPEEVKVGDRVNVSYTNVMESLPAQSGAKETEILKDLQPEGADMKTSEVIENAVNQGKEKIQSSSPHPQYLSVKEIDYIKKNDQWNVLFETTAGEEDVDIEVEDE</sequence>
<evidence type="ECO:0000256" key="2">
    <source>
        <dbReference type="SAM" id="SignalP"/>
    </source>
</evidence>
<dbReference type="RefSeq" id="WP_128525760.1">
    <property type="nucleotide sequence ID" value="NZ_CP026118.1"/>
</dbReference>
<keyword evidence="2" id="KW-0732">Signal</keyword>
<reference evidence="3 4" key="1">
    <citation type="submission" date="2018-01" db="EMBL/GenBank/DDBJ databases">
        <title>The whole genome sequencing and assembly of Halobacillus litoralis ERB031 strain.</title>
        <authorList>
            <person name="Lee S.-J."/>
            <person name="Park M.-K."/>
            <person name="Kim J.-Y."/>
            <person name="Lee Y.-J."/>
            <person name="Yi H."/>
            <person name="Bahn Y.-S."/>
            <person name="Kim J.F."/>
            <person name="Lee D.-W."/>
        </authorList>
    </citation>
    <scope>NUCLEOTIDE SEQUENCE [LARGE SCALE GENOMIC DNA]</scope>
    <source>
        <strain evidence="3 4">ERB 031</strain>
    </source>
</reference>
<dbReference type="EMBL" id="CP026118">
    <property type="protein sequence ID" value="QAS53486.1"/>
    <property type="molecule type" value="Genomic_DNA"/>
</dbReference>
<dbReference type="PROSITE" id="PS51257">
    <property type="entry name" value="PROKAR_LIPOPROTEIN"/>
    <property type="match status" value="1"/>
</dbReference>